<proteinExistence type="predicted"/>
<evidence type="ECO:0000259" key="1">
    <source>
        <dbReference type="Pfam" id="PF14065"/>
    </source>
</evidence>
<dbReference type="AlphaFoldDB" id="A0A109IF26"/>
<evidence type="ECO:0000313" key="2">
    <source>
        <dbReference type="EMBL" id="SCG39512.1"/>
    </source>
</evidence>
<gene>
    <name evidence="2" type="ORF">GA0070623_0556</name>
</gene>
<dbReference type="Pfam" id="PF14065">
    <property type="entry name" value="Pvc16_N"/>
    <property type="match status" value="1"/>
</dbReference>
<name>A0A109IF26_9ACTN</name>
<dbReference type="Proteomes" id="UP000198226">
    <property type="component" value="Chromosome I"/>
</dbReference>
<reference evidence="3" key="1">
    <citation type="submission" date="2016-06" db="EMBL/GenBank/DDBJ databases">
        <authorList>
            <person name="Varghese N."/>
            <person name="Submissions Spin"/>
        </authorList>
    </citation>
    <scope>NUCLEOTIDE SEQUENCE [LARGE SCALE GENOMIC DNA]</scope>
    <source>
        <strain evidence="3">DSM 44983</strain>
    </source>
</reference>
<evidence type="ECO:0000313" key="3">
    <source>
        <dbReference type="Proteomes" id="UP000198226"/>
    </source>
</evidence>
<keyword evidence="3" id="KW-1185">Reference proteome</keyword>
<dbReference type="EMBL" id="LT607752">
    <property type="protein sequence ID" value="SCG39512.1"/>
    <property type="molecule type" value="Genomic_DNA"/>
</dbReference>
<dbReference type="InterPro" id="IPR025351">
    <property type="entry name" value="Pvc16_N"/>
</dbReference>
<dbReference type="OrthoDB" id="527247at2"/>
<sequence length="428" mass="43706">MSTGYALAAVTAVLRGQLMAYLRATGASSAVGGVSVSAGPPDRVTVGNQEGNQVNLFLSRVTRNPTWANLGPPPRSTGGDDVAAPPLGVDLHYVASVYGHDPLTGEILLGHLLAMLHETPVLTRAAIRRSLAPDPPDPTLPAAVADSRLAEQVELLRVSVTNSPGGEESFRLWSAFSAPYRSSVFFDVSVVLIDPLRGAREPLPVRAVTAGTVDVDGPEVDLVRADGPTGTPVTAGATLVVTGRNLAGPDVRVRIGTASASPVTASAGELRLPLSAFDRPVAAGIRGLVVTHSVALGDPPTPRPAISSDAVPVSYRPTIAVAPGDVVVAASRTVDGVLLRTGTVTVDVVPEVEVGQQVTLGLTGAGGTVLAAPADNGVPPGGQRTGRIGFAFQDLPAGTYLARLRVDGVDSPLHADPTGRYDGPAVVL</sequence>
<protein>
    <recommendedName>
        <fullName evidence="1">Pvc16 N-terminal domain-containing protein</fullName>
    </recommendedName>
</protein>
<organism evidence="2 3">
    <name type="scientific">Micromonospora rifamycinica</name>
    <dbReference type="NCBI Taxonomy" id="291594"/>
    <lineage>
        <taxon>Bacteria</taxon>
        <taxon>Bacillati</taxon>
        <taxon>Actinomycetota</taxon>
        <taxon>Actinomycetes</taxon>
        <taxon>Micromonosporales</taxon>
        <taxon>Micromonosporaceae</taxon>
        <taxon>Micromonospora</taxon>
    </lineage>
</organism>
<dbReference type="RefSeq" id="WP_067315706.1">
    <property type="nucleotide sequence ID" value="NZ_LRMV01000310.1"/>
</dbReference>
<accession>A0A109IF26</accession>
<feature type="domain" description="Pvc16 N-terminal" evidence="1">
    <location>
        <begin position="9"/>
        <end position="206"/>
    </location>
</feature>